<dbReference type="Proteomes" id="UP000693946">
    <property type="component" value="Linkage Group LG2"/>
</dbReference>
<name>A0AAV6RDG4_SOLSE</name>
<dbReference type="AlphaFoldDB" id="A0AAV6RDG4"/>
<accession>A0AAV6RDG4</accession>
<feature type="non-terminal residue" evidence="1">
    <location>
        <position position="101"/>
    </location>
</feature>
<protein>
    <recommendedName>
        <fullName evidence="3">Craniofacial development protein 2-like</fullName>
    </recommendedName>
</protein>
<keyword evidence="2" id="KW-1185">Reference proteome</keyword>
<sequence length="101" mass="11517">MLLYSGHTEEGAHHSEGQWALIGWEPIRSHIISAKFATKKSSIRLRVIQCYALTNDAEEEKKDAFYQQLLAEQDKSRKKDIMVLMGDLNAKIGSDNTDHEE</sequence>
<evidence type="ECO:0000313" key="2">
    <source>
        <dbReference type="Proteomes" id="UP000693946"/>
    </source>
</evidence>
<comment type="caution">
    <text evidence="1">The sequence shown here is derived from an EMBL/GenBank/DDBJ whole genome shotgun (WGS) entry which is preliminary data.</text>
</comment>
<evidence type="ECO:0008006" key="3">
    <source>
        <dbReference type="Google" id="ProtNLM"/>
    </source>
</evidence>
<reference evidence="1 2" key="1">
    <citation type="journal article" date="2021" name="Sci. Rep.">
        <title>Chromosome anchoring in Senegalese sole (Solea senegalensis) reveals sex-associated markers and genome rearrangements in flatfish.</title>
        <authorList>
            <person name="Guerrero-Cozar I."/>
            <person name="Gomez-Garrido J."/>
            <person name="Berbel C."/>
            <person name="Martinez-Blanch J.F."/>
            <person name="Alioto T."/>
            <person name="Claros M.G."/>
            <person name="Gagnaire P.A."/>
            <person name="Manchado M."/>
        </authorList>
    </citation>
    <scope>NUCLEOTIDE SEQUENCE [LARGE SCALE GENOMIC DNA]</scope>
    <source>
        <strain evidence="1">Sse05_10M</strain>
    </source>
</reference>
<proteinExistence type="predicted"/>
<evidence type="ECO:0000313" key="1">
    <source>
        <dbReference type="EMBL" id="KAG7502594.1"/>
    </source>
</evidence>
<gene>
    <name evidence="1" type="ORF">JOB18_022990</name>
</gene>
<dbReference type="EMBL" id="JAGKHQ010000012">
    <property type="protein sequence ID" value="KAG7502594.1"/>
    <property type="molecule type" value="Genomic_DNA"/>
</dbReference>
<organism evidence="1 2">
    <name type="scientific">Solea senegalensis</name>
    <name type="common">Senegalese sole</name>
    <dbReference type="NCBI Taxonomy" id="28829"/>
    <lineage>
        <taxon>Eukaryota</taxon>
        <taxon>Metazoa</taxon>
        <taxon>Chordata</taxon>
        <taxon>Craniata</taxon>
        <taxon>Vertebrata</taxon>
        <taxon>Euteleostomi</taxon>
        <taxon>Actinopterygii</taxon>
        <taxon>Neopterygii</taxon>
        <taxon>Teleostei</taxon>
        <taxon>Neoteleostei</taxon>
        <taxon>Acanthomorphata</taxon>
        <taxon>Carangaria</taxon>
        <taxon>Pleuronectiformes</taxon>
        <taxon>Pleuronectoidei</taxon>
        <taxon>Soleidae</taxon>
        <taxon>Solea</taxon>
    </lineage>
</organism>